<accession>A0A6J7KWF9</accession>
<reference evidence="1" key="1">
    <citation type="submission" date="2020-05" db="EMBL/GenBank/DDBJ databases">
        <authorList>
            <person name="Chiriac C."/>
            <person name="Salcher M."/>
            <person name="Ghai R."/>
            <person name="Kavagutti S V."/>
        </authorList>
    </citation>
    <scope>NUCLEOTIDE SEQUENCE</scope>
</reference>
<name>A0A6J7KWF9_9ZZZZ</name>
<dbReference type="AlphaFoldDB" id="A0A6J7KWF9"/>
<evidence type="ECO:0000313" key="1">
    <source>
        <dbReference type="EMBL" id="CAB4960040.1"/>
    </source>
</evidence>
<organism evidence="1">
    <name type="scientific">freshwater metagenome</name>
    <dbReference type="NCBI Taxonomy" id="449393"/>
    <lineage>
        <taxon>unclassified sequences</taxon>
        <taxon>metagenomes</taxon>
        <taxon>ecological metagenomes</taxon>
    </lineage>
</organism>
<dbReference type="EMBL" id="CAFBNE010000073">
    <property type="protein sequence ID" value="CAB4960040.1"/>
    <property type="molecule type" value="Genomic_DNA"/>
</dbReference>
<proteinExistence type="predicted"/>
<gene>
    <name evidence="1" type="ORF">UFOPK3772_02137</name>
</gene>
<protein>
    <submittedName>
        <fullName evidence="1">Unannotated protein</fullName>
    </submittedName>
</protein>
<sequence>MAALPEMELQCPTEEGYERLLIAGAEVGTLEEYNDLARYVVIKARYGLNPIRVRASIVGLTDNTCKLTIQGRGQDVWGTASKKVMERIVTAI</sequence>